<sequence length="965" mass="107043">MVILQHPDPIGSGFGKEASSKLQDQTALCLDELRPSNDLVLRYYGGWKMLFPGVDKDRFYYSDLMSMYEKAGGKASSVLMYFCLPGQPLDSGIRSLCGDGDVIQLIRAYKGINVVPIYKVDHASPLMAINLKGKIIKNVEPIPALPTAADNLNTNYDGDNELINNLGDLGQNDNGGNENCGDERQHDNENCRGENIENSSNVNQDPNELGAGQPQDGLETSLSEGDLDAPATQRVDDAQGAEQHQDGLETSLSEGDLGAPAAQGVDDALGAEQPQDGIEANVSERDQSDPALAEDDSDASSLSNCPSWLLEDLEGPEDDDIFAERPLDHAKKLLKDLRAFMKQAKKKRVECSFHKVYRAKRYALDLLRGDISQEYKRLYDYCETVVRKNPTSSMVLKVDRSCNPPILEKMYCCMSGLRDGFLDGCRSIIGLDGCFLKGLYKGQMLAAVGRDGNDNLYPIAYAFVEVEKFDTWDWFLNILRRDIGSHAERGWAFLSDRQKGLIEAVHKHAPTAEHRYCLRHMYNNFKGKFKGEELKRLFWKAASTYNVKQHFRVMKEIERICPKRGPAQTPVEWLSAVRLAHWARCFFPIRTKYDVIMNNISKSFNSYILEARGLPIIQMFEWIRMRLMARIQIKRKDMERREAEDYVDPSVMKDVYLRVYSHGINPVPGMHDFDESSLGNVDPPHVKPRVGRPTKKRRRDGNDNGASVGTRKGLTHTCSICHEQGHNKAGHHTHTRQNEMPATASAPSPSQTEVPPQSSQAPSRRKRSAPSPSQPSPTASQSHNFSQSSVSPDFTSFKMPDSLQGALDSNQSTQSTLPELVVPPMSAPIPSAGSQPPQVIEVFPQVPRQSPKSRKQQNPISLSSKKLQNIRKVLNPTPNPTFKRPCYAENRLTSTSISLQSVAASYKPKSAAPSSMSKTFGPSSMSKPRTTAASSMPKPASTLKATPSASTLLASSKDKSAKETF</sequence>
<evidence type="ECO:0000259" key="2">
    <source>
        <dbReference type="Pfam" id="PF10551"/>
    </source>
</evidence>
<dbReference type="InterPro" id="IPR018289">
    <property type="entry name" value="MULE_transposase_dom"/>
</dbReference>
<dbReference type="Pfam" id="PF10551">
    <property type="entry name" value="MULE"/>
    <property type="match status" value="1"/>
</dbReference>
<feature type="compositionally biased region" description="Low complexity" evidence="1">
    <location>
        <begin position="902"/>
        <end position="918"/>
    </location>
</feature>
<feature type="compositionally biased region" description="Polar residues" evidence="1">
    <location>
        <begin position="856"/>
        <end position="867"/>
    </location>
</feature>
<organism evidence="3 4">
    <name type="scientific">Buddleja alternifolia</name>
    <dbReference type="NCBI Taxonomy" id="168488"/>
    <lineage>
        <taxon>Eukaryota</taxon>
        <taxon>Viridiplantae</taxon>
        <taxon>Streptophyta</taxon>
        <taxon>Embryophyta</taxon>
        <taxon>Tracheophyta</taxon>
        <taxon>Spermatophyta</taxon>
        <taxon>Magnoliopsida</taxon>
        <taxon>eudicotyledons</taxon>
        <taxon>Gunneridae</taxon>
        <taxon>Pentapetalae</taxon>
        <taxon>asterids</taxon>
        <taxon>lamiids</taxon>
        <taxon>Lamiales</taxon>
        <taxon>Scrophulariaceae</taxon>
        <taxon>Buddlejeae</taxon>
        <taxon>Buddleja</taxon>
    </lineage>
</organism>
<feature type="compositionally biased region" description="Basic residues" evidence="1">
    <location>
        <begin position="686"/>
        <end position="699"/>
    </location>
</feature>
<name>A0AAV6XMX0_9LAMI</name>
<dbReference type="PANTHER" id="PTHR31973">
    <property type="entry name" value="POLYPROTEIN, PUTATIVE-RELATED"/>
    <property type="match status" value="1"/>
</dbReference>
<evidence type="ECO:0000313" key="3">
    <source>
        <dbReference type="EMBL" id="KAG8384321.1"/>
    </source>
</evidence>
<feature type="region of interest" description="Disordered" evidence="1">
    <location>
        <begin position="282"/>
        <end position="305"/>
    </location>
</feature>
<protein>
    <recommendedName>
        <fullName evidence="2">MULE transposase domain-containing protein</fullName>
    </recommendedName>
</protein>
<feature type="compositionally biased region" description="Basic and acidic residues" evidence="1">
    <location>
        <begin position="956"/>
        <end position="965"/>
    </location>
</feature>
<feature type="domain" description="MULE transposase" evidence="2">
    <location>
        <begin position="429"/>
        <end position="524"/>
    </location>
</feature>
<feature type="region of interest" description="Disordered" evidence="1">
    <location>
        <begin position="163"/>
        <end position="262"/>
    </location>
</feature>
<feature type="region of interest" description="Disordered" evidence="1">
    <location>
        <begin position="847"/>
        <end position="886"/>
    </location>
</feature>
<feature type="compositionally biased region" description="Polar residues" evidence="1">
    <location>
        <begin position="196"/>
        <end position="206"/>
    </location>
</feature>
<keyword evidence="4" id="KW-1185">Reference proteome</keyword>
<feature type="region of interest" description="Disordered" evidence="1">
    <location>
        <begin position="902"/>
        <end position="965"/>
    </location>
</feature>
<feature type="region of interest" description="Disordered" evidence="1">
    <location>
        <begin position="674"/>
        <end position="712"/>
    </location>
</feature>
<feature type="compositionally biased region" description="Polar residues" evidence="1">
    <location>
        <begin position="920"/>
        <end position="934"/>
    </location>
</feature>
<gene>
    <name evidence="3" type="ORF">BUALT_Bualt04G0106100</name>
</gene>
<feature type="compositionally biased region" description="Basic and acidic residues" evidence="1">
    <location>
        <begin position="181"/>
        <end position="195"/>
    </location>
</feature>
<feature type="compositionally biased region" description="Low complexity" evidence="1">
    <location>
        <begin position="939"/>
        <end position="955"/>
    </location>
</feature>
<dbReference type="EMBL" id="WHWC01000004">
    <property type="protein sequence ID" value="KAG8384321.1"/>
    <property type="molecule type" value="Genomic_DNA"/>
</dbReference>
<dbReference type="PANTHER" id="PTHR31973:SF187">
    <property type="entry name" value="MUTATOR TRANSPOSASE MUDRA PROTEIN"/>
    <property type="match status" value="1"/>
</dbReference>
<feature type="compositionally biased region" description="Polar residues" evidence="1">
    <location>
        <begin position="745"/>
        <end position="754"/>
    </location>
</feature>
<evidence type="ECO:0000256" key="1">
    <source>
        <dbReference type="SAM" id="MobiDB-lite"/>
    </source>
</evidence>
<reference evidence="3" key="1">
    <citation type="submission" date="2019-10" db="EMBL/GenBank/DDBJ databases">
        <authorList>
            <person name="Zhang R."/>
            <person name="Pan Y."/>
            <person name="Wang J."/>
            <person name="Ma R."/>
            <person name="Yu S."/>
        </authorList>
    </citation>
    <scope>NUCLEOTIDE SEQUENCE</scope>
    <source>
        <strain evidence="3">LA-IB0</strain>
        <tissue evidence="3">Leaf</tissue>
    </source>
</reference>
<accession>A0AAV6XMX0</accession>
<proteinExistence type="predicted"/>
<feature type="region of interest" description="Disordered" evidence="1">
    <location>
        <begin position="724"/>
        <end position="814"/>
    </location>
</feature>
<dbReference type="AlphaFoldDB" id="A0AAV6XMX0"/>
<comment type="caution">
    <text evidence="3">The sequence shown here is derived from an EMBL/GenBank/DDBJ whole genome shotgun (WGS) entry which is preliminary data.</text>
</comment>
<feature type="compositionally biased region" description="Low complexity" evidence="1">
    <location>
        <begin position="164"/>
        <end position="179"/>
    </location>
</feature>
<dbReference type="Proteomes" id="UP000826271">
    <property type="component" value="Unassembled WGS sequence"/>
</dbReference>
<feature type="compositionally biased region" description="Low complexity" evidence="1">
    <location>
        <begin position="776"/>
        <end position="791"/>
    </location>
</feature>
<evidence type="ECO:0000313" key="4">
    <source>
        <dbReference type="Proteomes" id="UP000826271"/>
    </source>
</evidence>